<keyword evidence="3" id="KW-1185">Reference proteome</keyword>
<evidence type="ECO:0000256" key="1">
    <source>
        <dbReference type="SAM" id="Phobius"/>
    </source>
</evidence>
<feature type="transmembrane region" description="Helical" evidence="1">
    <location>
        <begin position="33"/>
        <end position="66"/>
    </location>
</feature>
<dbReference type="EMBL" id="CAJVCH010001349">
    <property type="protein sequence ID" value="CAG7638181.1"/>
    <property type="molecule type" value="Genomic_DNA"/>
</dbReference>
<protein>
    <submittedName>
        <fullName evidence="2">Uncharacterized protein</fullName>
    </submittedName>
</protein>
<proteinExistence type="predicted"/>
<reference evidence="2" key="1">
    <citation type="submission" date="2021-06" db="EMBL/GenBank/DDBJ databases">
        <authorList>
            <person name="Hodson N. C."/>
            <person name="Mongue J. A."/>
            <person name="Jaron S. K."/>
        </authorList>
    </citation>
    <scope>NUCLEOTIDE SEQUENCE</scope>
</reference>
<organism evidence="2 3">
    <name type="scientific">Allacma fusca</name>
    <dbReference type="NCBI Taxonomy" id="39272"/>
    <lineage>
        <taxon>Eukaryota</taxon>
        <taxon>Metazoa</taxon>
        <taxon>Ecdysozoa</taxon>
        <taxon>Arthropoda</taxon>
        <taxon>Hexapoda</taxon>
        <taxon>Collembola</taxon>
        <taxon>Symphypleona</taxon>
        <taxon>Sminthuridae</taxon>
        <taxon>Allacma</taxon>
    </lineage>
</organism>
<keyword evidence="1" id="KW-0812">Transmembrane</keyword>
<dbReference type="Proteomes" id="UP000708208">
    <property type="component" value="Unassembled WGS sequence"/>
</dbReference>
<gene>
    <name evidence="2" type="ORF">AFUS01_LOCUS319</name>
</gene>
<dbReference type="AlphaFoldDB" id="A0A8J2NG02"/>
<accession>A0A8J2NG02</accession>
<comment type="caution">
    <text evidence="2">The sequence shown here is derived from an EMBL/GenBank/DDBJ whole genome shotgun (WGS) entry which is preliminary data.</text>
</comment>
<name>A0A8J2NG02_9HEXA</name>
<keyword evidence="1" id="KW-1133">Transmembrane helix</keyword>
<feature type="non-terminal residue" evidence="2">
    <location>
        <position position="1"/>
    </location>
</feature>
<keyword evidence="1" id="KW-0472">Membrane</keyword>
<sequence length="78" mass="8777">SRAYSVVVVKPEASFFPCASIPNGGKDPKRKNAYTFVSVVMFDMLVLVGYWLALICLLGFVFTTFFEKCNHEMDFGLL</sequence>
<evidence type="ECO:0000313" key="3">
    <source>
        <dbReference type="Proteomes" id="UP000708208"/>
    </source>
</evidence>
<evidence type="ECO:0000313" key="2">
    <source>
        <dbReference type="EMBL" id="CAG7638181.1"/>
    </source>
</evidence>